<keyword evidence="3" id="KW-0863">Zinc-finger</keyword>
<dbReference type="Gene3D" id="3.40.50.300">
    <property type="entry name" value="P-loop containing nucleotide triphosphate hydrolases"/>
    <property type="match status" value="1"/>
</dbReference>
<dbReference type="AlphaFoldDB" id="A0A0D2PB81"/>
<dbReference type="GO" id="GO:0005634">
    <property type="term" value="C:nucleus"/>
    <property type="evidence" value="ECO:0007669"/>
    <property type="project" value="TreeGrafter"/>
</dbReference>
<dbReference type="GO" id="GO:0008094">
    <property type="term" value="F:ATP-dependent activity, acting on DNA"/>
    <property type="evidence" value="ECO:0007669"/>
    <property type="project" value="TreeGrafter"/>
</dbReference>
<dbReference type="Pfam" id="PF00176">
    <property type="entry name" value="SNF2-rel_dom"/>
    <property type="match status" value="2"/>
</dbReference>
<dbReference type="InterPro" id="IPR049730">
    <property type="entry name" value="SNF2/RAD54-like_C"/>
</dbReference>
<dbReference type="SUPFAM" id="SSF52540">
    <property type="entry name" value="P-loop containing nucleoside triphosphate hydrolases"/>
    <property type="match status" value="2"/>
</dbReference>
<dbReference type="InterPro" id="IPR017907">
    <property type="entry name" value="Znf_RING_CS"/>
</dbReference>
<feature type="domain" description="Helicase ATP-binding" evidence="8">
    <location>
        <begin position="255"/>
        <end position="602"/>
    </location>
</feature>
<keyword evidence="5" id="KW-0862">Zinc</keyword>
<evidence type="ECO:0000313" key="10">
    <source>
        <dbReference type="EMBL" id="KJA25861.1"/>
    </source>
</evidence>
<accession>A0A0D2PB81</accession>
<dbReference type="OrthoDB" id="448448at2759"/>
<dbReference type="InterPro" id="IPR038718">
    <property type="entry name" value="SNF2-like_sf"/>
</dbReference>
<evidence type="ECO:0000313" key="11">
    <source>
        <dbReference type="Proteomes" id="UP000054270"/>
    </source>
</evidence>
<name>A0A0D2PB81_HYPSF</name>
<evidence type="ECO:0000256" key="6">
    <source>
        <dbReference type="ARBA" id="ARBA00022840"/>
    </source>
</evidence>
<dbReference type="InterPro" id="IPR000330">
    <property type="entry name" value="SNF2_N"/>
</dbReference>
<dbReference type="Gene3D" id="3.40.50.10810">
    <property type="entry name" value="Tandem AAA-ATPase domain"/>
    <property type="match status" value="2"/>
</dbReference>
<dbReference type="OMA" id="VNWEDQF"/>
<sequence length="1093" mass="121177">MPQNPADPEWAYVRLQYEHRADKVTGKETIHIKTPSGRGENGESVSGDVFGVVEQKVADYLGPMLGKGLIRLDAKIKKGGGNLPILPLQMLVYTPKGNITVVGNYLSQSNLILSDPAPPCDMHRFTHYHYFNPHHGLVDSLNRPIMATNSLNLASRDHSRWSTPNSSGKSVEVQRSQVDELFKTLKDGDELAETEPTSEVATKLYPHQKKALTFLLERERETKGTDGFLSLWQKRYNPINHRTTWYHMVTQNELFEAPVEAKGAILADDMGLGKTITCVSLIAATLPSSLAFAESPLDNVLPPPPRQDGPNAAQFAGSVWGMPDVSEPSPPTSQKAKAKAERQMERAEADYARSCRIKAKSRATLIICPLSTVSNWEDQFREHWKGEVAVIGGSGGVCGLISQQTTPPSLSQASSSSQMSMFVEEKLKAEDEKPKRIREGKSLRVYIYHGNARRPDPSFLADFDAVITTYATLASEFSKQSRSLLTADEEEDDGGESDQGGVDYDDNGNQVLRLPKSKKGALKRKKAMLSTANNPAELPSALQSIHWFRVVLDEAHSIKETGTVASRACCDLMADRRLCLTGTPVQNKLDDVFALIKFLRLDPFDDKNIWTEFIGSPVKFGQPLGVARLQTIMKSITLRRTKETKTSDGKRILALPPRRDELRYLKFDEQEQEIYNRFFSESQAEFNDLTKKNEVMKNYVGILQKILRLRQICDHFELVDGKEPGQDSAVPSYDEIVAAIAKDGFNATRAAAIFAILRESATTQCVECGGDLCVSNELNADGVDAEGAPPSNKRGRRGKASSSRGPTRASSPNSPRPVVTRCQHLFCIQCYRNSICPGWPNVAADVRRSCSACQTGLSPSDSYEVKPDMVLEGSAKKKPAKREKRQKGGSLDNFHPSTKIKALLGDLIQFSRMNEHSVNYDPEIQVITDNGMSDNGVVKTVVFSQWTTMLDKIEDALEAAGIRYDRLDGTMKRDDRTRAMDTLKHDPGCEVLLVSLKAGGVGLNLTAAQRVYLMDPYWNPAVENQAVDRIHRLGQTRPVTTVKFIIENSIEARLLEVQKKKTELANMTLGQNTSKADIALRRMEELSQLFNGS</sequence>
<protein>
    <submittedName>
        <fullName evidence="10">Uncharacterized protein</fullName>
    </submittedName>
</protein>
<dbReference type="GO" id="GO:0008270">
    <property type="term" value="F:zinc ion binding"/>
    <property type="evidence" value="ECO:0007669"/>
    <property type="project" value="UniProtKB-KW"/>
</dbReference>
<dbReference type="GO" id="GO:0005524">
    <property type="term" value="F:ATP binding"/>
    <property type="evidence" value="ECO:0007669"/>
    <property type="project" value="UniProtKB-KW"/>
</dbReference>
<dbReference type="CDD" id="cd18793">
    <property type="entry name" value="SF2_C_SNF"/>
    <property type="match status" value="1"/>
</dbReference>
<dbReference type="SMART" id="SM00487">
    <property type="entry name" value="DEXDc"/>
    <property type="match status" value="1"/>
</dbReference>
<evidence type="ECO:0000256" key="2">
    <source>
        <dbReference type="ARBA" id="ARBA00022741"/>
    </source>
</evidence>
<dbReference type="EMBL" id="KN817530">
    <property type="protein sequence ID" value="KJA25861.1"/>
    <property type="molecule type" value="Genomic_DNA"/>
</dbReference>
<keyword evidence="11" id="KW-1185">Reference proteome</keyword>
<dbReference type="Proteomes" id="UP000054270">
    <property type="component" value="Unassembled WGS sequence"/>
</dbReference>
<feature type="compositionally biased region" description="Acidic residues" evidence="7">
    <location>
        <begin position="487"/>
        <end position="496"/>
    </location>
</feature>
<feature type="region of interest" description="Disordered" evidence="7">
    <location>
        <begin position="783"/>
        <end position="817"/>
    </location>
</feature>
<gene>
    <name evidence="10" type="ORF">HYPSUDRAFT_37351</name>
</gene>
<dbReference type="PROSITE" id="PS51194">
    <property type="entry name" value="HELICASE_CTER"/>
    <property type="match status" value="1"/>
</dbReference>
<dbReference type="PANTHER" id="PTHR45626">
    <property type="entry name" value="TRANSCRIPTION TERMINATION FACTOR 2-RELATED"/>
    <property type="match status" value="1"/>
</dbReference>
<dbReference type="InterPro" id="IPR001650">
    <property type="entry name" value="Helicase_C-like"/>
</dbReference>
<keyword evidence="2" id="KW-0547">Nucleotide-binding</keyword>
<dbReference type="Pfam" id="PF00271">
    <property type="entry name" value="Helicase_C"/>
    <property type="match status" value="1"/>
</dbReference>
<dbReference type="InterPro" id="IPR014001">
    <property type="entry name" value="Helicase_ATP-bd"/>
</dbReference>
<evidence type="ECO:0000256" key="5">
    <source>
        <dbReference type="ARBA" id="ARBA00022833"/>
    </source>
</evidence>
<reference evidence="11" key="1">
    <citation type="submission" date="2014-04" db="EMBL/GenBank/DDBJ databases">
        <title>Evolutionary Origins and Diversification of the Mycorrhizal Mutualists.</title>
        <authorList>
            <consortium name="DOE Joint Genome Institute"/>
            <consortium name="Mycorrhizal Genomics Consortium"/>
            <person name="Kohler A."/>
            <person name="Kuo A."/>
            <person name="Nagy L.G."/>
            <person name="Floudas D."/>
            <person name="Copeland A."/>
            <person name="Barry K.W."/>
            <person name="Cichocki N."/>
            <person name="Veneault-Fourrey C."/>
            <person name="LaButti K."/>
            <person name="Lindquist E.A."/>
            <person name="Lipzen A."/>
            <person name="Lundell T."/>
            <person name="Morin E."/>
            <person name="Murat C."/>
            <person name="Riley R."/>
            <person name="Ohm R."/>
            <person name="Sun H."/>
            <person name="Tunlid A."/>
            <person name="Henrissat B."/>
            <person name="Grigoriev I.V."/>
            <person name="Hibbett D.S."/>
            <person name="Martin F."/>
        </authorList>
    </citation>
    <scope>NUCLEOTIDE SEQUENCE [LARGE SCALE GENOMIC DNA]</scope>
    <source>
        <strain evidence="11">FD-334 SS-4</strain>
    </source>
</reference>
<keyword evidence="6" id="KW-0067">ATP-binding</keyword>
<dbReference type="PROSITE" id="PS51192">
    <property type="entry name" value="HELICASE_ATP_BIND_1"/>
    <property type="match status" value="1"/>
</dbReference>
<dbReference type="GO" id="GO:0016787">
    <property type="term" value="F:hydrolase activity"/>
    <property type="evidence" value="ECO:0007669"/>
    <property type="project" value="UniProtKB-KW"/>
</dbReference>
<feature type="compositionally biased region" description="Basic residues" evidence="7">
    <location>
        <begin position="876"/>
        <end position="887"/>
    </location>
</feature>
<evidence type="ECO:0000256" key="7">
    <source>
        <dbReference type="SAM" id="MobiDB-lite"/>
    </source>
</evidence>
<dbReference type="SMART" id="SM00490">
    <property type="entry name" value="HELICc"/>
    <property type="match status" value="1"/>
</dbReference>
<dbReference type="STRING" id="945553.A0A0D2PB81"/>
<dbReference type="GO" id="GO:0006281">
    <property type="term" value="P:DNA repair"/>
    <property type="evidence" value="ECO:0007669"/>
    <property type="project" value="TreeGrafter"/>
</dbReference>
<feature type="domain" description="Helicase C-terminal" evidence="9">
    <location>
        <begin position="919"/>
        <end position="1081"/>
    </location>
</feature>
<evidence type="ECO:0000259" key="9">
    <source>
        <dbReference type="PROSITE" id="PS51194"/>
    </source>
</evidence>
<dbReference type="InterPro" id="IPR027417">
    <property type="entry name" value="P-loop_NTPase"/>
</dbReference>
<feature type="region of interest" description="Disordered" evidence="7">
    <location>
        <begin position="304"/>
        <end position="336"/>
    </location>
</feature>
<evidence type="ECO:0000256" key="4">
    <source>
        <dbReference type="ARBA" id="ARBA00022801"/>
    </source>
</evidence>
<dbReference type="PANTHER" id="PTHR45626:SF52">
    <property type="entry name" value="SINGLE-STRANDED DNA-DEPENDENT ATPASE (EUROFUNG)"/>
    <property type="match status" value="1"/>
</dbReference>
<dbReference type="CDD" id="cd18008">
    <property type="entry name" value="DEXDc_SHPRH-like"/>
    <property type="match status" value="1"/>
</dbReference>
<dbReference type="PROSITE" id="PS00518">
    <property type="entry name" value="ZF_RING_1"/>
    <property type="match status" value="1"/>
</dbReference>
<keyword evidence="4" id="KW-0378">Hydrolase</keyword>
<organism evidence="10 11">
    <name type="scientific">Hypholoma sublateritium (strain FD-334 SS-4)</name>
    <dbReference type="NCBI Taxonomy" id="945553"/>
    <lineage>
        <taxon>Eukaryota</taxon>
        <taxon>Fungi</taxon>
        <taxon>Dikarya</taxon>
        <taxon>Basidiomycota</taxon>
        <taxon>Agaricomycotina</taxon>
        <taxon>Agaricomycetes</taxon>
        <taxon>Agaricomycetidae</taxon>
        <taxon>Agaricales</taxon>
        <taxon>Agaricineae</taxon>
        <taxon>Strophariaceae</taxon>
        <taxon>Hypholoma</taxon>
    </lineage>
</organism>
<dbReference type="InterPro" id="IPR050628">
    <property type="entry name" value="SNF2_RAD54_helicase_TF"/>
</dbReference>
<evidence type="ECO:0000259" key="8">
    <source>
        <dbReference type="PROSITE" id="PS51192"/>
    </source>
</evidence>
<evidence type="ECO:0000256" key="3">
    <source>
        <dbReference type="ARBA" id="ARBA00022771"/>
    </source>
</evidence>
<keyword evidence="1" id="KW-0479">Metal-binding</keyword>
<evidence type="ECO:0000256" key="1">
    <source>
        <dbReference type="ARBA" id="ARBA00022723"/>
    </source>
</evidence>
<feature type="region of interest" description="Disordered" evidence="7">
    <location>
        <begin position="870"/>
        <end position="893"/>
    </location>
</feature>
<feature type="region of interest" description="Disordered" evidence="7">
    <location>
        <begin position="481"/>
        <end position="519"/>
    </location>
</feature>
<proteinExistence type="predicted"/>